<dbReference type="EMBL" id="BMAU01021112">
    <property type="protein sequence ID" value="GFX90993.1"/>
    <property type="molecule type" value="Genomic_DNA"/>
</dbReference>
<feature type="non-terminal residue" evidence="2">
    <location>
        <position position="1"/>
    </location>
</feature>
<evidence type="ECO:0000313" key="3">
    <source>
        <dbReference type="Proteomes" id="UP000887159"/>
    </source>
</evidence>
<sequence>KYTHISSLLKEQVSPRPPDSPGTPRKWPVLELVDSWSRVSSLAEDCDRSGTATSVDALLVRKMNPIPCSDP</sequence>
<dbReference type="Proteomes" id="UP000887159">
    <property type="component" value="Unassembled WGS sequence"/>
</dbReference>
<proteinExistence type="predicted"/>
<evidence type="ECO:0000313" key="2">
    <source>
        <dbReference type="EMBL" id="GFX90993.1"/>
    </source>
</evidence>
<comment type="caution">
    <text evidence="2">The sequence shown here is derived from an EMBL/GenBank/DDBJ whole genome shotgun (WGS) entry which is preliminary data.</text>
</comment>
<reference evidence="2" key="1">
    <citation type="submission" date="2020-08" db="EMBL/GenBank/DDBJ databases">
        <title>Multicomponent nature underlies the extraordinary mechanical properties of spider dragline silk.</title>
        <authorList>
            <person name="Kono N."/>
            <person name="Nakamura H."/>
            <person name="Mori M."/>
            <person name="Yoshida Y."/>
            <person name="Ohtoshi R."/>
            <person name="Malay A.D."/>
            <person name="Moran D.A.P."/>
            <person name="Tomita M."/>
            <person name="Numata K."/>
            <person name="Arakawa K."/>
        </authorList>
    </citation>
    <scope>NUCLEOTIDE SEQUENCE</scope>
</reference>
<accession>A0A8X6V191</accession>
<dbReference type="AlphaFoldDB" id="A0A8X6V191"/>
<feature type="region of interest" description="Disordered" evidence="1">
    <location>
        <begin position="1"/>
        <end position="26"/>
    </location>
</feature>
<evidence type="ECO:0000256" key="1">
    <source>
        <dbReference type="SAM" id="MobiDB-lite"/>
    </source>
</evidence>
<organism evidence="2 3">
    <name type="scientific">Trichonephila clavipes</name>
    <name type="common">Golden silk orbweaver</name>
    <name type="synonym">Nephila clavipes</name>
    <dbReference type="NCBI Taxonomy" id="2585209"/>
    <lineage>
        <taxon>Eukaryota</taxon>
        <taxon>Metazoa</taxon>
        <taxon>Ecdysozoa</taxon>
        <taxon>Arthropoda</taxon>
        <taxon>Chelicerata</taxon>
        <taxon>Arachnida</taxon>
        <taxon>Araneae</taxon>
        <taxon>Araneomorphae</taxon>
        <taxon>Entelegynae</taxon>
        <taxon>Araneoidea</taxon>
        <taxon>Nephilidae</taxon>
        <taxon>Trichonephila</taxon>
    </lineage>
</organism>
<keyword evidence="3" id="KW-1185">Reference proteome</keyword>
<name>A0A8X6V191_TRICX</name>
<gene>
    <name evidence="2" type="ORF">TNCV_4424781</name>
</gene>
<protein>
    <submittedName>
        <fullName evidence="2">Uncharacterized protein</fullName>
    </submittedName>
</protein>